<dbReference type="Gene3D" id="3.40.50.150">
    <property type="entry name" value="Vaccinia Virus protein VP39"/>
    <property type="match status" value="1"/>
</dbReference>
<comment type="subunit">
    <text evidence="8">Component of a multi-subunit COQ enzyme complex.</text>
</comment>
<dbReference type="AlphaFoldDB" id="A0AAD9IJC3"/>
<keyword evidence="8" id="KW-0472">Membrane</keyword>
<dbReference type="Pfam" id="PF01096">
    <property type="entry name" value="Zn_ribbon_TFIIS"/>
    <property type="match status" value="1"/>
</dbReference>
<keyword evidence="3 8" id="KW-0831">Ubiquinone biosynthesis</keyword>
<dbReference type="InterPro" id="IPR029063">
    <property type="entry name" value="SAM-dependent_MTases_sf"/>
</dbReference>
<dbReference type="GO" id="GO:0032259">
    <property type="term" value="P:methylation"/>
    <property type="evidence" value="ECO:0007669"/>
    <property type="project" value="UniProtKB-KW"/>
</dbReference>
<keyword evidence="1 8" id="KW-0489">Methyltransferase</keyword>
<comment type="catalytic activity">
    <reaction evidence="8">
        <text>a 3,4-dihydroxy-5-(all-trans-polyprenyl)benzoate + S-adenosyl-L-methionine = a 4-hydroxy-3-methoxy-5-(all-trans-polyprenyl)benzoate + S-adenosyl-L-homocysteine + H(+)</text>
        <dbReference type="Rhea" id="RHEA:44452"/>
        <dbReference type="Rhea" id="RHEA-COMP:10930"/>
        <dbReference type="Rhea" id="RHEA-COMP:10931"/>
        <dbReference type="ChEBI" id="CHEBI:15378"/>
        <dbReference type="ChEBI" id="CHEBI:57856"/>
        <dbReference type="ChEBI" id="CHEBI:59789"/>
        <dbReference type="ChEBI" id="CHEBI:64694"/>
        <dbReference type="ChEBI" id="CHEBI:84443"/>
        <dbReference type="EC" id="2.1.1.114"/>
    </reaction>
</comment>
<feature type="binding site" evidence="8">
    <location>
        <position position="69"/>
    </location>
    <ligand>
        <name>S-adenosyl-L-methionine</name>
        <dbReference type="ChEBI" id="CHEBI:59789"/>
    </ligand>
</feature>
<dbReference type="InterPro" id="IPR010233">
    <property type="entry name" value="UbiG_MeTrfase"/>
</dbReference>
<dbReference type="Proteomes" id="UP001255856">
    <property type="component" value="Unassembled WGS sequence"/>
</dbReference>
<dbReference type="InterPro" id="IPR034004">
    <property type="entry name" value="Zn_ribbon_RPA12_C"/>
</dbReference>
<comment type="cofactor">
    <cofactor evidence="8">
        <name>Mg(2+)</name>
        <dbReference type="ChEBI" id="CHEBI:18420"/>
    </cofactor>
</comment>
<evidence type="ECO:0000256" key="6">
    <source>
        <dbReference type="ARBA" id="ARBA00022771"/>
    </source>
</evidence>
<evidence type="ECO:0000259" key="10">
    <source>
        <dbReference type="PROSITE" id="PS51133"/>
    </source>
</evidence>
<feature type="binding site" evidence="8">
    <location>
        <position position="100"/>
    </location>
    <ligand>
        <name>S-adenosyl-L-methionine</name>
        <dbReference type="ChEBI" id="CHEBI:59789"/>
    </ligand>
</feature>
<dbReference type="PANTHER" id="PTHR43464:SF19">
    <property type="entry name" value="UBIQUINONE BIOSYNTHESIS O-METHYLTRANSFERASE, MITOCHONDRIAL"/>
    <property type="match status" value="1"/>
</dbReference>
<evidence type="ECO:0000256" key="3">
    <source>
        <dbReference type="ARBA" id="ARBA00022688"/>
    </source>
</evidence>
<keyword evidence="4 8" id="KW-0949">S-adenosyl-L-methionine</keyword>
<comment type="caution">
    <text evidence="11">The sequence shown here is derived from an EMBL/GenBank/DDBJ whole genome shotgun (WGS) entry which is preliminary data.</text>
</comment>
<gene>
    <name evidence="8" type="primary">COQ3</name>
    <name evidence="11" type="ORF">QBZ16_002004</name>
</gene>
<dbReference type="GO" id="GO:0008270">
    <property type="term" value="F:zinc ion binding"/>
    <property type="evidence" value="ECO:0007669"/>
    <property type="project" value="UniProtKB-KW"/>
</dbReference>
<comment type="catalytic activity">
    <reaction evidence="8">
        <text>a 3-demethylubiquinol + S-adenosyl-L-methionine = a ubiquinol + S-adenosyl-L-homocysteine + H(+)</text>
        <dbReference type="Rhea" id="RHEA:44380"/>
        <dbReference type="Rhea" id="RHEA-COMP:9566"/>
        <dbReference type="Rhea" id="RHEA-COMP:10914"/>
        <dbReference type="ChEBI" id="CHEBI:15378"/>
        <dbReference type="ChEBI" id="CHEBI:17976"/>
        <dbReference type="ChEBI" id="CHEBI:57856"/>
        <dbReference type="ChEBI" id="CHEBI:59789"/>
        <dbReference type="ChEBI" id="CHEBI:84422"/>
        <dbReference type="EC" id="2.1.1.64"/>
    </reaction>
</comment>
<protein>
    <recommendedName>
        <fullName evidence="8">Ubiquinone biosynthesis O-methyltransferase, mitochondrial</fullName>
    </recommendedName>
    <alternativeName>
        <fullName evidence="8">3-demethylubiquinol 3-O-methyltransferase</fullName>
        <ecNumber evidence="8">2.1.1.64</ecNumber>
    </alternativeName>
    <alternativeName>
        <fullName evidence="8">3-demethylubiquinone 3-O-methyltransferase</fullName>
        <ecNumber evidence="8">2.1.1.-</ecNumber>
    </alternativeName>
    <alternativeName>
        <fullName evidence="8">Polyprenyldihydroxybenzoate methyltransferase</fullName>
        <ecNumber evidence="8">2.1.1.114</ecNumber>
    </alternativeName>
</protein>
<comment type="similarity">
    <text evidence="8">Belongs to the class I-like SAM-binding methyltransferase superfamily. UbiG/COQ3 family.</text>
</comment>
<keyword evidence="6 9" id="KW-0863">Zinc-finger</keyword>
<feature type="binding site" evidence="8">
    <location>
        <position position="168"/>
    </location>
    <ligand>
        <name>Mg(2+)</name>
        <dbReference type="ChEBI" id="CHEBI:18420"/>
    </ligand>
</feature>
<evidence type="ECO:0000256" key="5">
    <source>
        <dbReference type="ARBA" id="ARBA00022723"/>
    </source>
</evidence>
<keyword evidence="5 8" id="KW-0479">Metal-binding</keyword>
<dbReference type="GO" id="GO:0031314">
    <property type="term" value="C:extrinsic component of mitochondrial inner membrane"/>
    <property type="evidence" value="ECO:0007669"/>
    <property type="project" value="UniProtKB-UniRule"/>
</dbReference>
<feature type="binding site" evidence="8">
    <location>
        <position position="172"/>
    </location>
    <ligand>
        <name>Mg(2+)</name>
        <dbReference type="ChEBI" id="CHEBI:18420"/>
    </ligand>
</feature>
<evidence type="ECO:0000256" key="8">
    <source>
        <dbReference type="HAMAP-Rule" id="MF_03190"/>
    </source>
</evidence>
<dbReference type="GO" id="GO:0003676">
    <property type="term" value="F:nucleic acid binding"/>
    <property type="evidence" value="ECO:0007669"/>
    <property type="project" value="InterPro"/>
</dbReference>
<dbReference type="EC" id="2.1.1.-" evidence="8"/>
<feature type="binding site" evidence="8">
    <location>
        <position position="167"/>
    </location>
    <ligand>
        <name>S-adenosyl-L-methionine</name>
        <dbReference type="ChEBI" id="CHEBI:59789"/>
    </ligand>
</feature>
<evidence type="ECO:0000313" key="12">
    <source>
        <dbReference type="Proteomes" id="UP001255856"/>
    </source>
</evidence>
<reference evidence="11" key="1">
    <citation type="submission" date="2021-01" db="EMBL/GenBank/DDBJ databases">
        <authorList>
            <person name="Eckstrom K.M.E."/>
        </authorList>
    </citation>
    <scope>NUCLEOTIDE SEQUENCE</scope>
    <source>
        <strain evidence="11">UVCC 0001</strain>
    </source>
</reference>
<organism evidence="11 12">
    <name type="scientific">Prototheca wickerhamii</name>
    <dbReference type="NCBI Taxonomy" id="3111"/>
    <lineage>
        <taxon>Eukaryota</taxon>
        <taxon>Viridiplantae</taxon>
        <taxon>Chlorophyta</taxon>
        <taxon>core chlorophytes</taxon>
        <taxon>Trebouxiophyceae</taxon>
        <taxon>Chlorellales</taxon>
        <taxon>Chlorellaceae</taxon>
        <taxon>Prototheca</taxon>
    </lineage>
</organism>
<dbReference type="PROSITE" id="PS51133">
    <property type="entry name" value="ZF_TFIIS_2"/>
    <property type="match status" value="1"/>
</dbReference>
<comment type="pathway">
    <text evidence="8">Cofactor biosynthesis; ubiquinone biosynthesis.</text>
</comment>
<dbReference type="NCBIfam" id="TIGR01983">
    <property type="entry name" value="UbiG"/>
    <property type="match status" value="1"/>
</dbReference>
<comment type="subcellular location">
    <subcellularLocation>
        <location evidence="8">Mitochondrion inner membrane</location>
        <topology evidence="8">Peripheral membrane protein</topology>
        <orientation evidence="8">Matrix side</orientation>
    </subcellularLocation>
</comment>
<dbReference type="InterPro" id="IPR001222">
    <property type="entry name" value="Znf_TFIIS"/>
</dbReference>
<dbReference type="CDD" id="cd10507">
    <property type="entry name" value="Zn-ribbon_RPA12"/>
    <property type="match status" value="1"/>
</dbReference>
<evidence type="ECO:0000256" key="1">
    <source>
        <dbReference type="ARBA" id="ARBA00022603"/>
    </source>
</evidence>
<dbReference type="EC" id="2.1.1.64" evidence="8"/>
<keyword evidence="12" id="KW-1185">Reference proteome</keyword>
<name>A0AAD9IJC3_PROWI</name>
<keyword evidence="7" id="KW-0862">Zinc</keyword>
<dbReference type="GO" id="GO:0010420">
    <property type="term" value="F:polyprenyldihydroxybenzoate methyltransferase activity"/>
    <property type="evidence" value="ECO:0007669"/>
    <property type="project" value="UniProtKB-UniRule"/>
</dbReference>
<evidence type="ECO:0000256" key="4">
    <source>
        <dbReference type="ARBA" id="ARBA00022691"/>
    </source>
</evidence>
<evidence type="ECO:0000256" key="7">
    <source>
        <dbReference type="ARBA" id="ARBA00022833"/>
    </source>
</evidence>
<proteinExistence type="inferred from homology"/>
<sequence>MLLAKSLHAGASRAQAALAQLEARTSAQSLASLVSTVRSKEAAKFRDLAATWWDPVGPFQPLHHMNPTRVEFMTEIICDRYGLDSSLPAPLTGLDILDVGCGGGILTESLAKRGASVLGVDVNEAGLAVAREHLSRNPKISSLCSYEAVPVEALAARGAKFDVVIASEVIEHVKALPLFAKSLETCARPKAPVLVTTINRTPASYAAAIVAAEYVLRWVPKETFFGAESLRKAIVFCGPHASPRPRPHLLHLAGTHEWRKFLTPEELTQLFTAHTEFGLWQLAGMEYSPASGRWALGTNLSINYAAAFVRTGFDPLKNIAVSHLSGYSKSLNELEDKVIVTQTTDMEEFARQFGLEMLVQPEALQREEDQLLHGRKRAIVDEVCPDCGHEGLEFYTLQLRSADEGQTVFYECPKCGHKHSTNN</sequence>
<dbReference type="GO" id="GO:0061542">
    <property type="term" value="F:3-demethylubiquinol 3-O-methyltransferase activity"/>
    <property type="evidence" value="ECO:0007669"/>
    <property type="project" value="UniProtKB-UniRule"/>
</dbReference>
<dbReference type="SUPFAM" id="SSF53335">
    <property type="entry name" value="S-adenosyl-L-methionine-dependent methyltransferases"/>
    <property type="match status" value="1"/>
</dbReference>
<dbReference type="CDD" id="cd02440">
    <property type="entry name" value="AdoMet_MTases"/>
    <property type="match status" value="1"/>
</dbReference>
<evidence type="ECO:0000256" key="9">
    <source>
        <dbReference type="PROSITE-ProRule" id="PRU00472"/>
    </source>
</evidence>
<keyword evidence="8" id="KW-0460">Magnesium</keyword>
<feature type="binding site" evidence="8">
    <location>
        <position position="171"/>
    </location>
    <ligand>
        <name>Mg(2+)</name>
        <dbReference type="ChEBI" id="CHEBI:18420"/>
    </ligand>
</feature>
<dbReference type="PANTHER" id="PTHR43464">
    <property type="entry name" value="METHYLTRANSFERASE"/>
    <property type="match status" value="1"/>
</dbReference>
<feature type="binding site" evidence="8">
    <location>
        <position position="121"/>
    </location>
    <ligand>
        <name>S-adenosyl-L-methionine</name>
        <dbReference type="ChEBI" id="CHEBI:59789"/>
    </ligand>
</feature>
<feature type="domain" description="TFIIS-type" evidence="10">
    <location>
        <begin position="380"/>
        <end position="420"/>
    </location>
</feature>
<dbReference type="EC" id="2.1.1.114" evidence="8"/>
<dbReference type="GO" id="GO:0006351">
    <property type="term" value="P:DNA-templated transcription"/>
    <property type="evidence" value="ECO:0007669"/>
    <property type="project" value="InterPro"/>
</dbReference>
<accession>A0AAD9IJC3</accession>
<dbReference type="HAMAP" id="MF_00472">
    <property type="entry name" value="UbiG"/>
    <property type="match status" value="1"/>
</dbReference>
<dbReference type="Gene3D" id="2.20.25.10">
    <property type="match status" value="1"/>
</dbReference>
<dbReference type="Pfam" id="PF13489">
    <property type="entry name" value="Methyltransf_23"/>
    <property type="match status" value="1"/>
</dbReference>
<keyword evidence="2 8" id="KW-0808">Transferase</keyword>
<evidence type="ECO:0000256" key="2">
    <source>
        <dbReference type="ARBA" id="ARBA00022679"/>
    </source>
</evidence>
<evidence type="ECO:0000313" key="11">
    <source>
        <dbReference type="EMBL" id="KAK2079609.1"/>
    </source>
</evidence>
<comment type="catalytic activity">
    <reaction evidence="8">
        <text>a 3-demethylubiquinone + S-adenosyl-L-methionine = a ubiquinone + S-adenosyl-L-homocysteine</text>
        <dbReference type="Rhea" id="RHEA:81215"/>
        <dbReference type="Rhea" id="RHEA-COMP:9565"/>
        <dbReference type="Rhea" id="RHEA-COMP:19654"/>
        <dbReference type="ChEBI" id="CHEBI:16389"/>
        <dbReference type="ChEBI" id="CHEBI:57856"/>
        <dbReference type="ChEBI" id="CHEBI:59789"/>
        <dbReference type="ChEBI" id="CHEBI:231825"/>
    </reaction>
</comment>
<dbReference type="SMART" id="SM00440">
    <property type="entry name" value="ZnF_C2C2"/>
    <property type="match status" value="1"/>
</dbReference>
<dbReference type="EMBL" id="JASFZW010000002">
    <property type="protein sequence ID" value="KAK2079609.1"/>
    <property type="molecule type" value="Genomic_DNA"/>
</dbReference>
<dbReference type="SUPFAM" id="SSF57783">
    <property type="entry name" value="Zinc beta-ribbon"/>
    <property type="match status" value="1"/>
</dbReference>
<keyword evidence="8" id="KW-0999">Mitochondrion inner membrane</keyword>
<comment type="function">
    <text evidence="8">O-methyltransferase required for two non-consecutive steps during ubiquinone biosynthesis. Catalyzes the 2 O-methylation of 3,4-dihydroxy-5-(all-trans-polyprenyl)benzoic acid into 4-hydroxy-3-methoxy-5-(all-trans-polyprenyl)benzoic acid. Also catalyzes the last step of ubiquinone biosynthesis by mediating methylation of 3-demethylubiquinone into ubiquinone. Also able to mediate the methylation of 3-demethylubiquinol into ubiquinol.</text>
</comment>
<keyword evidence="8" id="KW-0496">Mitochondrion</keyword>